<proteinExistence type="predicted"/>
<sequence length="235" mass="26001">MIASSAPRGVGWFPCLPGGDHRDGDCSSLDIDPSFSHVAATSHNLLPATHSSQQPAASFERCTFMTKLCRIQVWLQQERDASFLLLVVPIQTPSRHAARSGPLQYNLKQTWWCRQPAGPPRCSVRACVSTTNQRPGKWANLQSRLGENQVGKRSTWGLSTGDPVSGCRPSFFRWRGEMERWRVPSRSLPTNQKREGGPTQSDAARAAIPRCPASVESLFFPSFFKSGVVIGLVFF</sequence>
<comment type="caution">
    <text evidence="2">The sequence shown here is derived from an EMBL/GenBank/DDBJ whole genome shotgun (WGS) entry which is preliminary data.</text>
</comment>
<evidence type="ECO:0000313" key="3">
    <source>
        <dbReference type="Proteomes" id="UP001175000"/>
    </source>
</evidence>
<dbReference type="AlphaFoldDB" id="A0AA39U2I2"/>
<keyword evidence="3" id="KW-1185">Reference proteome</keyword>
<organism evidence="2 3">
    <name type="scientific">Immersiella caudata</name>
    <dbReference type="NCBI Taxonomy" id="314043"/>
    <lineage>
        <taxon>Eukaryota</taxon>
        <taxon>Fungi</taxon>
        <taxon>Dikarya</taxon>
        <taxon>Ascomycota</taxon>
        <taxon>Pezizomycotina</taxon>
        <taxon>Sordariomycetes</taxon>
        <taxon>Sordariomycetidae</taxon>
        <taxon>Sordariales</taxon>
        <taxon>Lasiosphaeriaceae</taxon>
        <taxon>Immersiella</taxon>
    </lineage>
</organism>
<feature type="region of interest" description="Disordered" evidence="1">
    <location>
        <begin position="183"/>
        <end position="205"/>
    </location>
</feature>
<evidence type="ECO:0000313" key="2">
    <source>
        <dbReference type="EMBL" id="KAK0611118.1"/>
    </source>
</evidence>
<name>A0AA39U2I2_9PEZI</name>
<evidence type="ECO:0000256" key="1">
    <source>
        <dbReference type="SAM" id="MobiDB-lite"/>
    </source>
</evidence>
<dbReference type="Proteomes" id="UP001175000">
    <property type="component" value="Unassembled WGS sequence"/>
</dbReference>
<reference evidence="2" key="1">
    <citation type="submission" date="2023-06" db="EMBL/GenBank/DDBJ databases">
        <title>Genome-scale phylogeny and comparative genomics of the fungal order Sordariales.</title>
        <authorList>
            <consortium name="Lawrence Berkeley National Laboratory"/>
            <person name="Hensen N."/>
            <person name="Bonometti L."/>
            <person name="Westerberg I."/>
            <person name="Brannstrom I.O."/>
            <person name="Guillou S."/>
            <person name="Cros-Aarteil S."/>
            <person name="Calhoun S."/>
            <person name="Haridas S."/>
            <person name="Kuo A."/>
            <person name="Mondo S."/>
            <person name="Pangilinan J."/>
            <person name="Riley R."/>
            <person name="Labutti K."/>
            <person name="Andreopoulos B."/>
            <person name="Lipzen A."/>
            <person name="Chen C."/>
            <person name="Yanf M."/>
            <person name="Daum C."/>
            <person name="Ng V."/>
            <person name="Clum A."/>
            <person name="Steindorff A."/>
            <person name="Ohm R."/>
            <person name="Martin F."/>
            <person name="Silar P."/>
            <person name="Natvig D."/>
            <person name="Lalanne C."/>
            <person name="Gautier V."/>
            <person name="Ament-Velasquez S.L."/>
            <person name="Kruys A."/>
            <person name="Hutchinson M.I."/>
            <person name="Powell A.J."/>
            <person name="Barry K."/>
            <person name="Miller A.N."/>
            <person name="Grigoriev I.V."/>
            <person name="Debuchy R."/>
            <person name="Gladieux P."/>
            <person name="Thoren M.H."/>
            <person name="Johannesson H."/>
        </authorList>
    </citation>
    <scope>NUCLEOTIDE SEQUENCE</scope>
    <source>
        <strain evidence="2">CBS 606.72</strain>
    </source>
</reference>
<accession>A0AA39U2I2</accession>
<gene>
    <name evidence="2" type="ORF">B0T14DRAFT_320932</name>
</gene>
<protein>
    <submittedName>
        <fullName evidence="2">Uncharacterized protein</fullName>
    </submittedName>
</protein>
<dbReference type="EMBL" id="JAULSU010000007">
    <property type="protein sequence ID" value="KAK0611118.1"/>
    <property type="molecule type" value="Genomic_DNA"/>
</dbReference>